<evidence type="ECO:0000313" key="3">
    <source>
        <dbReference type="Proteomes" id="UP000198795"/>
    </source>
</evidence>
<dbReference type="InterPro" id="IPR000905">
    <property type="entry name" value="Gcp-like_dom"/>
</dbReference>
<dbReference type="InterPro" id="IPR022496">
    <property type="entry name" value="T6A_TsaB"/>
</dbReference>
<reference evidence="2 3" key="1">
    <citation type="submission" date="2016-10" db="EMBL/GenBank/DDBJ databases">
        <authorList>
            <person name="Varghese N."/>
            <person name="Submissions S."/>
        </authorList>
    </citation>
    <scope>NUCLEOTIDE SEQUENCE [LARGE SCALE GENOMIC DNA]</scope>
    <source>
        <strain evidence="2 3">CGMCC 1.6497</strain>
    </source>
</reference>
<dbReference type="EMBL" id="FNJC01000001">
    <property type="protein sequence ID" value="SDO05190.1"/>
    <property type="molecule type" value="Genomic_DNA"/>
</dbReference>
<comment type="caution">
    <text evidence="2">The sequence shown here is derived from an EMBL/GenBank/DDBJ whole genome shotgun (WGS) entry which is preliminary data.</text>
</comment>
<dbReference type="Pfam" id="PF00814">
    <property type="entry name" value="TsaD"/>
    <property type="match status" value="1"/>
</dbReference>
<dbReference type="PANTHER" id="PTHR11735">
    <property type="entry name" value="TRNA N6-ADENOSINE THREONYLCARBAMOYLTRANSFERASE"/>
    <property type="match status" value="1"/>
</dbReference>
<evidence type="ECO:0000313" key="2">
    <source>
        <dbReference type="EMBL" id="SDO05190.1"/>
    </source>
</evidence>
<name>A0A1H0GE96_9HYPH</name>
<sequence length="231" mass="23908">MNILAFDTCLDACSAAVFSDGGEGVRACAFEPMATGQAERLIPMISEVVDTAGLTFEDVDRIAVTVGPGTFTGTRIAIAAARALALAMNVPVVTATSLAVVAQQVARHLNNMPDVAAIAVAADARRGQVYWQRFSRGGGLAALCEPQVLTPEEAASQATEGIYALAGSAADAVARHAPAKYRVFASIELPRAEDLAAMAPHILPAGSPNPLYLRPADAKPQVGKSIARVTI</sequence>
<accession>A0A1H0GE96</accession>
<organism evidence="2 3">
    <name type="scientific">Filomicrobium insigne</name>
    <dbReference type="NCBI Taxonomy" id="418854"/>
    <lineage>
        <taxon>Bacteria</taxon>
        <taxon>Pseudomonadati</taxon>
        <taxon>Pseudomonadota</taxon>
        <taxon>Alphaproteobacteria</taxon>
        <taxon>Hyphomicrobiales</taxon>
        <taxon>Hyphomicrobiaceae</taxon>
        <taxon>Filomicrobium</taxon>
    </lineage>
</organism>
<proteinExistence type="predicted"/>
<feature type="domain" description="Gcp-like" evidence="1">
    <location>
        <begin position="38"/>
        <end position="159"/>
    </location>
</feature>
<dbReference type="NCBIfam" id="TIGR03725">
    <property type="entry name" value="T6A_YeaZ"/>
    <property type="match status" value="1"/>
</dbReference>
<dbReference type="SUPFAM" id="SSF53067">
    <property type="entry name" value="Actin-like ATPase domain"/>
    <property type="match status" value="2"/>
</dbReference>
<keyword evidence="3" id="KW-1185">Reference proteome</keyword>
<dbReference type="PANTHER" id="PTHR11735:SF11">
    <property type="entry name" value="TRNA THREONYLCARBAMOYLADENOSINE BIOSYNTHESIS PROTEIN TSAB"/>
    <property type="match status" value="1"/>
</dbReference>
<protein>
    <submittedName>
        <fullName evidence="2">tRNA threonylcarbamoyladenosine biosynthesis protein TsaB</fullName>
    </submittedName>
</protein>
<dbReference type="RefSeq" id="WP_090225876.1">
    <property type="nucleotide sequence ID" value="NZ_FNJC01000001.1"/>
</dbReference>
<gene>
    <name evidence="2" type="ORF">SAMN04488061_0132</name>
</gene>
<dbReference type="Proteomes" id="UP000198795">
    <property type="component" value="Unassembled WGS sequence"/>
</dbReference>
<evidence type="ECO:0000259" key="1">
    <source>
        <dbReference type="Pfam" id="PF00814"/>
    </source>
</evidence>
<dbReference type="InterPro" id="IPR043129">
    <property type="entry name" value="ATPase_NBD"/>
</dbReference>
<dbReference type="Gene3D" id="3.30.420.40">
    <property type="match status" value="2"/>
</dbReference>